<evidence type="ECO:0000256" key="3">
    <source>
        <dbReference type="ARBA" id="ARBA00023163"/>
    </source>
</evidence>
<evidence type="ECO:0000256" key="1">
    <source>
        <dbReference type="ARBA" id="ARBA00023015"/>
    </source>
</evidence>
<dbReference type="SUPFAM" id="SSF46689">
    <property type="entry name" value="Homeodomain-like"/>
    <property type="match status" value="1"/>
</dbReference>
<dbReference type="RefSeq" id="WP_387702393.1">
    <property type="nucleotide sequence ID" value="NZ_JBIAMX010000017.1"/>
</dbReference>
<keyword evidence="3" id="KW-0804">Transcription</keyword>
<comment type="caution">
    <text evidence="6">The sequence shown here is derived from an EMBL/GenBank/DDBJ whole genome shotgun (WGS) entry which is preliminary data.</text>
</comment>
<keyword evidence="7" id="KW-1185">Reference proteome</keyword>
<dbReference type="InterPro" id="IPR050109">
    <property type="entry name" value="HTH-type_TetR-like_transc_reg"/>
</dbReference>
<feature type="domain" description="HTH tetR-type" evidence="5">
    <location>
        <begin position="18"/>
        <end position="78"/>
    </location>
</feature>
<dbReference type="PROSITE" id="PS50977">
    <property type="entry name" value="HTH_TETR_2"/>
    <property type="match status" value="1"/>
</dbReference>
<evidence type="ECO:0000259" key="5">
    <source>
        <dbReference type="PROSITE" id="PS50977"/>
    </source>
</evidence>
<keyword evidence="1" id="KW-0805">Transcription regulation</keyword>
<organism evidence="6 7">
    <name type="scientific">Nocardia thailandica</name>
    <dbReference type="NCBI Taxonomy" id="257275"/>
    <lineage>
        <taxon>Bacteria</taxon>
        <taxon>Bacillati</taxon>
        <taxon>Actinomycetota</taxon>
        <taxon>Actinomycetes</taxon>
        <taxon>Mycobacteriales</taxon>
        <taxon>Nocardiaceae</taxon>
        <taxon>Nocardia</taxon>
    </lineage>
</organism>
<evidence type="ECO:0000256" key="4">
    <source>
        <dbReference type="PROSITE-ProRule" id="PRU00335"/>
    </source>
</evidence>
<dbReference type="Proteomes" id="UP001601444">
    <property type="component" value="Unassembled WGS sequence"/>
</dbReference>
<gene>
    <name evidence="6" type="ORF">ACFYTF_24240</name>
</gene>
<feature type="DNA-binding region" description="H-T-H motif" evidence="4">
    <location>
        <begin position="41"/>
        <end position="60"/>
    </location>
</feature>
<name>A0ABW6PUU4_9NOCA</name>
<accession>A0ABW6PUU4</accession>
<proteinExistence type="predicted"/>
<evidence type="ECO:0000313" key="6">
    <source>
        <dbReference type="EMBL" id="MFF0545953.1"/>
    </source>
</evidence>
<dbReference type="InterPro" id="IPR001647">
    <property type="entry name" value="HTH_TetR"/>
</dbReference>
<dbReference type="Gene3D" id="1.10.357.10">
    <property type="entry name" value="Tetracycline Repressor, domain 2"/>
    <property type="match status" value="1"/>
</dbReference>
<protein>
    <submittedName>
        <fullName evidence="6">TetR/AcrR family transcriptional regulator</fullName>
    </submittedName>
</protein>
<evidence type="ECO:0000313" key="7">
    <source>
        <dbReference type="Proteomes" id="UP001601444"/>
    </source>
</evidence>
<dbReference type="PANTHER" id="PTHR30055:SF234">
    <property type="entry name" value="HTH-TYPE TRANSCRIPTIONAL REGULATOR BETI"/>
    <property type="match status" value="1"/>
</dbReference>
<reference evidence="6 7" key="1">
    <citation type="submission" date="2024-10" db="EMBL/GenBank/DDBJ databases">
        <title>The Natural Products Discovery Center: Release of the First 8490 Sequenced Strains for Exploring Actinobacteria Biosynthetic Diversity.</title>
        <authorList>
            <person name="Kalkreuter E."/>
            <person name="Kautsar S.A."/>
            <person name="Yang D."/>
            <person name="Bader C.D."/>
            <person name="Teijaro C.N."/>
            <person name="Fluegel L."/>
            <person name="Davis C.M."/>
            <person name="Simpson J.R."/>
            <person name="Lauterbach L."/>
            <person name="Steele A.D."/>
            <person name="Gui C."/>
            <person name="Meng S."/>
            <person name="Li G."/>
            <person name="Viehrig K."/>
            <person name="Ye F."/>
            <person name="Su P."/>
            <person name="Kiefer A.F."/>
            <person name="Nichols A."/>
            <person name="Cepeda A.J."/>
            <person name="Yan W."/>
            <person name="Fan B."/>
            <person name="Jiang Y."/>
            <person name="Adhikari A."/>
            <person name="Zheng C.-J."/>
            <person name="Schuster L."/>
            <person name="Cowan T.M."/>
            <person name="Smanski M.J."/>
            <person name="Chevrette M.G."/>
            <person name="De Carvalho L.P.S."/>
            <person name="Shen B."/>
        </authorList>
    </citation>
    <scope>NUCLEOTIDE SEQUENCE [LARGE SCALE GENOMIC DNA]</scope>
    <source>
        <strain evidence="6 7">NPDC004045</strain>
    </source>
</reference>
<sequence length="233" mass="25499">MPGKPTERRRRPTQERAIATREHILTTAAALFAERGIANTSTNRIAAAAEISIGTLYRYFEDRDIIVDELLGRLQGEIERGFAERVFDIPGLHTAVTVAEYTSVIAQILDVFAEVLITNAALVRALAGRVHFYRSGIPELEPRLRVLVKVVLIQALGPGDDHRYDMMSVVLINTGFAAVVRATAADYPDPQGEEVIAMTAQMAGTWMHALAVESGRLVPAEPGAADTPRWVRA</sequence>
<dbReference type="Pfam" id="PF00440">
    <property type="entry name" value="TetR_N"/>
    <property type="match status" value="1"/>
</dbReference>
<dbReference type="PANTHER" id="PTHR30055">
    <property type="entry name" value="HTH-TYPE TRANSCRIPTIONAL REGULATOR RUTR"/>
    <property type="match status" value="1"/>
</dbReference>
<dbReference type="PRINTS" id="PR00455">
    <property type="entry name" value="HTHTETR"/>
</dbReference>
<evidence type="ECO:0000256" key="2">
    <source>
        <dbReference type="ARBA" id="ARBA00023125"/>
    </source>
</evidence>
<keyword evidence="2 4" id="KW-0238">DNA-binding</keyword>
<dbReference type="EMBL" id="JBIAMX010000017">
    <property type="protein sequence ID" value="MFF0545953.1"/>
    <property type="molecule type" value="Genomic_DNA"/>
</dbReference>
<dbReference type="InterPro" id="IPR009057">
    <property type="entry name" value="Homeodomain-like_sf"/>
</dbReference>